<organism evidence="3 4">
    <name type="scientific">Streptomyces azureus</name>
    <dbReference type="NCBI Taxonomy" id="146537"/>
    <lineage>
        <taxon>Bacteria</taxon>
        <taxon>Bacillati</taxon>
        <taxon>Actinomycetota</taxon>
        <taxon>Actinomycetes</taxon>
        <taxon>Kitasatosporales</taxon>
        <taxon>Streptomycetaceae</taxon>
        <taxon>Streptomyces</taxon>
    </lineage>
</organism>
<gene>
    <name evidence="3" type="ORF">SAZU_0359</name>
</gene>
<evidence type="ECO:0000313" key="4">
    <source>
        <dbReference type="Proteomes" id="UP000053859"/>
    </source>
</evidence>
<protein>
    <submittedName>
        <fullName evidence="3">Uncharacterized protein</fullName>
    </submittedName>
</protein>
<keyword evidence="2" id="KW-1133">Transmembrane helix</keyword>
<reference evidence="3" key="1">
    <citation type="journal article" date="2015" name="Genome Announc.">
        <title>Draft Genome Sequence of Thiostrepton-Producing Streptomyces azureus ATCC 14921.</title>
        <authorList>
            <person name="Sakihara K."/>
            <person name="Maeda J."/>
            <person name="Tashiro K."/>
            <person name="Fujino Y."/>
            <person name="Kuhara S."/>
            <person name="Ohshima T."/>
            <person name="Ogata S."/>
            <person name="Doi K."/>
        </authorList>
    </citation>
    <scope>NUCLEOTIDE SEQUENCE [LARGE SCALE GENOMIC DNA]</scope>
    <source>
        <strain evidence="3">ATCC14921</strain>
    </source>
</reference>
<feature type="transmembrane region" description="Helical" evidence="2">
    <location>
        <begin position="47"/>
        <end position="65"/>
    </location>
</feature>
<dbReference type="Proteomes" id="UP000053859">
    <property type="component" value="Unassembled WGS sequence"/>
</dbReference>
<evidence type="ECO:0000256" key="1">
    <source>
        <dbReference type="SAM" id="MobiDB-lite"/>
    </source>
</evidence>
<dbReference type="AlphaFoldDB" id="A0A0K8PCZ7"/>
<keyword evidence="4" id="KW-1185">Reference proteome</keyword>
<dbReference type="RefSeq" id="WP_059414279.1">
    <property type="nucleotide sequence ID" value="NZ_DF968190.1"/>
</dbReference>
<dbReference type="EMBL" id="DF968190">
    <property type="protein sequence ID" value="GAP45628.1"/>
    <property type="molecule type" value="Genomic_DNA"/>
</dbReference>
<proteinExistence type="predicted"/>
<sequence>MSGNDREAAARRLLEQASSRSVPPEIHAEAVRRGARMLRRRMVARRLLWLLMFAAAVAFAVWALTARPWVEPPSDTTPPLTSW</sequence>
<keyword evidence="2" id="KW-0472">Membrane</keyword>
<dbReference type="PATRIC" id="fig|146537.3.peg.380"/>
<name>A0A0K8PCZ7_STRAJ</name>
<feature type="compositionally biased region" description="Basic and acidic residues" evidence="1">
    <location>
        <begin position="1"/>
        <end position="14"/>
    </location>
</feature>
<keyword evidence="2" id="KW-0812">Transmembrane</keyword>
<feature type="region of interest" description="Disordered" evidence="1">
    <location>
        <begin position="1"/>
        <end position="22"/>
    </location>
</feature>
<evidence type="ECO:0000256" key="2">
    <source>
        <dbReference type="SAM" id="Phobius"/>
    </source>
</evidence>
<accession>A0A0K8PCZ7</accession>
<evidence type="ECO:0000313" key="3">
    <source>
        <dbReference type="EMBL" id="GAP45628.1"/>
    </source>
</evidence>